<dbReference type="Gene3D" id="3.60.10.10">
    <property type="entry name" value="Endonuclease/exonuclease/phosphatase"/>
    <property type="match status" value="1"/>
</dbReference>
<comment type="caution">
    <text evidence="2">The sequence shown here is derived from an EMBL/GenBank/DDBJ whole genome shotgun (WGS) entry which is preliminary data.</text>
</comment>
<evidence type="ECO:0000313" key="3">
    <source>
        <dbReference type="Proteomes" id="UP001347796"/>
    </source>
</evidence>
<dbReference type="PANTHER" id="PTHR46670">
    <property type="entry name" value="ENDO/EXONUCLEASE/PHOSPHATASE DOMAIN-CONTAINING PROTEIN"/>
    <property type="match status" value="1"/>
</dbReference>
<dbReference type="AlphaFoldDB" id="A0AAN8J4J0"/>
<evidence type="ECO:0000259" key="1">
    <source>
        <dbReference type="Pfam" id="PF03372"/>
    </source>
</evidence>
<reference evidence="2 3" key="1">
    <citation type="submission" date="2024-01" db="EMBL/GenBank/DDBJ databases">
        <title>The genome of the rayed Mediterranean limpet Patella caerulea (Linnaeus, 1758).</title>
        <authorList>
            <person name="Anh-Thu Weber A."/>
            <person name="Halstead-Nussloch G."/>
        </authorList>
    </citation>
    <scope>NUCLEOTIDE SEQUENCE [LARGE SCALE GENOMIC DNA]</scope>
    <source>
        <strain evidence="2">AATW-2023a</strain>
        <tissue evidence="2">Whole specimen</tissue>
    </source>
</reference>
<organism evidence="2 3">
    <name type="scientific">Patella caerulea</name>
    <name type="common">Rayed Mediterranean limpet</name>
    <dbReference type="NCBI Taxonomy" id="87958"/>
    <lineage>
        <taxon>Eukaryota</taxon>
        <taxon>Metazoa</taxon>
        <taxon>Spiralia</taxon>
        <taxon>Lophotrochozoa</taxon>
        <taxon>Mollusca</taxon>
        <taxon>Gastropoda</taxon>
        <taxon>Patellogastropoda</taxon>
        <taxon>Patelloidea</taxon>
        <taxon>Patellidae</taxon>
        <taxon>Patella</taxon>
    </lineage>
</organism>
<dbReference type="EMBL" id="JAZGQO010000015">
    <property type="protein sequence ID" value="KAK6168755.1"/>
    <property type="molecule type" value="Genomic_DNA"/>
</dbReference>
<evidence type="ECO:0000313" key="2">
    <source>
        <dbReference type="EMBL" id="KAK6168755.1"/>
    </source>
</evidence>
<dbReference type="GO" id="GO:0003824">
    <property type="term" value="F:catalytic activity"/>
    <property type="evidence" value="ECO:0007669"/>
    <property type="project" value="InterPro"/>
</dbReference>
<name>A0AAN8J4J0_PATCE</name>
<dbReference type="SUPFAM" id="SSF56219">
    <property type="entry name" value="DNase I-like"/>
    <property type="match status" value="1"/>
</dbReference>
<gene>
    <name evidence="2" type="ORF">SNE40_019939</name>
</gene>
<proteinExistence type="predicted"/>
<feature type="domain" description="Endonuclease/exonuclease/phosphatase" evidence="1">
    <location>
        <begin position="73"/>
        <end position="274"/>
    </location>
</feature>
<accession>A0AAN8J4J0</accession>
<dbReference type="InterPro" id="IPR036691">
    <property type="entry name" value="Endo/exonu/phosph_ase_sf"/>
</dbReference>
<protein>
    <recommendedName>
        <fullName evidence="1">Endonuclease/exonuclease/phosphatase domain-containing protein</fullName>
    </recommendedName>
</protein>
<dbReference type="Pfam" id="PF03372">
    <property type="entry name" value="Exo_endo_phos"/>
    <property type="match status" value="1"/>
</dbReference>
<dbReference type="Proteomes" id="UP001347796">
    <property type="component" value="Unassembled WGS sequence"/>
</dbReference>
<dbReference type="InterPro" id="IPR005135">
    <property type="entry name" value="Endo/exonuclease/phosphatase"/>
</dbReference>
<dbReference type="PANTHER" id="PTHR46670:SF3">
    <property type="entry name" value="ENDONUCLEASE_EXONUCLEASE_PHOSPHATASE DOMAIN-CONTAINING PROTEIN"/>
    <property type="match status" value="1"/>
</dbReference>
<sequence length="428" mass="49685">MTVIRFIKTLNYQFKLSYNTSQLEESQRLKSNNYIPASSKHRKSNPSNLVKIKTVDGDNVTGEDIKSSFCLLNCRSVRNKTLEIHTFICDNNLDVLALTATWLSDNSDSAAICELVPPGYSFSHVTRGKRGGGDAIIYKSSIVASKLPCEKFNSFEYLDVNLFYSSKTIRCLIIYRSPTKSDQQFFEEFAPFLHQFTLTNNNFLILGDFNFHIDQKSNLSASRFRDLLDRHSVNQHINTPTHNRGHMLDLVITRADASILLDNFEIEDEIISDHFPIKFQLSIPRPECSTKYITFRKLKSLHEDVFIKELDTTKFSDINLLPDVNAKAKEYFSILYKTLDKLVPEKTKIFKLRSNSAWFNNEILEAKRAHNKAERIWRKTKLTIHKQIYKNQKITVISFMKLKRHFIQIKSIIVKISKRNCSRSQNPY</sequence>
<keyword evidence="3" id="KW-1185">Reference proteome</keyword>